<keyword evidence="3" id="KW-0997">Cell inner membrane</keyword>
<evidence type="ECO:0000256" key="6">
    <source>
        <dbReference type="ARBA" id="ARBA00023315"/>
    </source>
</evidence>
<evidence type="ECO:0000256" key="2">
    <source>
        <dbReference type="ARBA" id="ARBA00022475"/>
    </source>
</evidence>
<name>A0A3B0R9D0_9ZZZZ</name>
<dbReference type="GO" id="GO:1901137">
    <property type="term" value="P:carbohydrate derivative biosynthetic process"/>
    <property type="evidence" value="ECO:0007669"/>
    <property type="project" value="UniProtKB-ARBA"/>
</dbReference>
<reference evidence="7" key="1">
    <citation type="submission" date="2018-06" db="EMBL/GenBank/DDBJ databases">
        <authorList>
            <person name="Zhirakovskaya E."/>
        </authorList>
    </citation>
    <scope>NUCLEOTIDE SEQUENCE</scope>
</reference>
<accession>A0A3B0R9D0</accession>
<dbReference type="GO" id="GO:0008610">
    <property type="term" value="P:lipid biosynthetic process"/>
    <property type="evidence" value="ECO:0007669"/>
    <property type="project" value="UniProtKB-ARBA"/>
</dbReference>
<dbReference type="Pfam" id="PF03279">
    <property type="entry name" value="Lip_A_acyltrans"/>
    <property type="match status" value="1"/>
</dbReference>
<dbReference type="GO" id="GO:0008913">
    <property type="term" value="F:Kdo2-lipid IVA acyltransferase activity"/>
    <property type="evidence" value="ECO:0007669"/>
    <property type="project" value="UniProtKB-EC"/>
</dbReference>
<dbReference type="GO" id="GO:0005886">
    <property type="term" value="C:plasma membrane"/>
    <property type="evidence" value="ECO:0007669"/>
    <property type="project" value="UniProtKB-SubCell"/>
</dbReference>
<dbReference type="PANTHER" id="PTHR30606:SF9">
    <property type="entry name" value="LIPID A BIOSYNTHESIS LAUROYLTRANSFERASE"/>
    <property type="match status" value="1"/>
</dbReference>
<evidence type="ECO:0000256" key="4">
    <source>
        <dbReference type="ARBA" id="ARBA00022679"/>
    </source>
</evidence>
<dbReference type="PANTHER" id="PTHR30606">
    <property type="entry name" value="LIPID A BIOSYNTHESIS LAUROYL ACYLTRANSFERASE"/>
    <property type="match status" value="1"/>
</dbReference>
<keyword evidence="6 7" id="KW-0012">Acyltransferase</keyword>
<dbReference type="AlphaFoldDB" id="A0A3B0R9D0"/>
<sequence length="297" mass="33778">MSAENLGERRHILGRPFVYDIGIWGIGYLPRGLAYAIAERIGELSYLFYKKARQNIQDNLSHVLPEATPRKLTSLALSTFRNYSKYLVDYGRFNNLCIDTLFKEVVHVDGTENIDEALSRGKGLIMLTAHLGNWELGGIFFGRQDIKINVLTASDNVAELDEIRNRYRKFHNINTIVLGDSPFDILEVLNALRRNEIVAMLVDRGGMDGPTVPFFGKSVTFPEGPILLAKETGAPIIPGFVLREEDGYRAVADSPIYYEELAEGTQSDSERIARTVLEVFERYIRKYPDQWYNFVPF</sequence>
<dbReference type="EC" id="2.3.1.241" evidence="7"/>
<comment type="subcellular location">
    <subcellularLocation>
        <location evidence="1">Cell inner membrane</location>
    </subcellularLocation>
</comment>
<keyword evidence="4 7" id="KW-0808">Transferase</keyword>
<keyword evidence="2" id="KW-1003">Cell membrane</keyword>
<protein>
    <submittedName>
        <fullName evidence="7">Lipid A biosynthesis lauroyl acyltransferase</fullName>
        <ecNumber evidence="7">2.3.1.241</ecNumber>
    </submittedName>
</protein>
<evidence type="ECO:0000256" key="1">
    <source>
        <dbReference type="ARBA" id="ARBA00004533"/>
    </source>
</evidence>
<dbReference type="CDD" id="cd07984">
    <property type="entry name" value="LPLAT_LABLAT-like"/>
    <property type="match status" value="1"/>
</dbReference>
<keyword evidence="5" id="KW-0472">Membrane</keyword>
<dbReference type="EMBL" id="UOEA01000092">
    <property type="protein sequence ID" value="VAV85646.1"/>
    <property type="molecule type" value="Genomic_DNA"/>
</dbReference>
<proteinExistence type="predicted"/>
<dbReference type="InterPro" id="IPR004960">
    <property type="entry name" value="LipA_acyltrans"/>
</dbReference>
<evidence type="ECO:0000313" key="7">
    <source>
        <dbReference type="EMBL" id="VAV85646.1"/>
    </source>
</evidence>
<evidence type="ECO:0000256" key="5">
    <source>
        <dbReference type="ARBA" id="ARBA00023136"/>
    </source>
</evidence>
<evidence type="ECO:0000256" key="3">
    <source>
        <dbReference type="ARBA" id="ARBA00022519"/>
    </source>
</evidence>
<organism evidence="7">
    <name type="scientific">hydrothermal vent metagenome</name>
    <dbReference type="NCBI Taxonomy" id="652676"/>
    <lineage>
        <taxon>unclassified sequences</taxon>
        <taxon>metagenomes</taxon>
        <taxon>ecological metagenomes</taxon>
    </lineage>
</organism>
<gene>
    <name evidence="7" type="ORF">MNBD_DELTA01-632</name>
</gene>